<evidence type="ECO:0000313" key="2">
    <source>
        <dbReference type="EMBL" id="MEE1877469.1"/>
    </source>
</evidence>
<accession>A0ABU7GEN8</accession>
<dbReference type="RefSeq" id="WP_354144564.1">
    <property type="nucleotide sequence ID" value="NZ_JAZDQV010000005.1"/>
</dbReference>
<evidence type="ECO:0000256" key="1">
    <source>
        <dbReference type="SAM" id="MobiDB-lite"/>
    </source>
</evidence>
<evidence type="ECO:0000313" key="3">
    <source>
        <dbReference type="Proteomes" id="UP001343492"/>
    </source>
</evidence>
<reference evidence="2 3" key="1">
    <citation type="submission" date="2024-01" db="EMBL/GenBank/DDBJ databases">
        <title>The genome sequence of Erythrobacteraceae sp. strain 1XM1-14.</title>
        <authorList>
            <person name="Liu Y."/>
        </authorList>
    </citation>
    <scope>NUCLEOTIDE SEQUENCE [LARGE SCALE GENOMIC DNA]</scope>
    <source>
        <strain evidence="2 3">1XM1-14</strain>
    </source>
</reference>
<feature type="region of interest" description="Disordered" evidence="1">
    <location>
        <begin position="17"/>
        <end position="52"/>
    </location>
</feature>
<dbReference type="SUPFAM" id="SSF47598">
    <property type="entry name" value="Ribbon-helix-helix"/>
    <property type="match status" value="1"/>
</dbReference>
<sequence>MTEGSFASLSPTLLARKGGAKPAMRPQLAPIPDASTANLEDLGWNDMGGEEHANVVQLTPPSNDEAPAIRLASARTAAPAKRSAASKRGKRAAFTLRLDAQRHLKLRLAATIKGESAQQIVTDALDQLLAEIEDLDTLAAKMTRK</sequence>
<comment type="caution">
    <text evidence="2">The sequence shown here is derived from an EMBL/GenBank/DDBJ whole genome shotgun (WGS) entry which is preliminary data.</text>
</comment>
<organism evidence="2 3">
    <name type="scientific">Altererythrobacter litoralis</name>
    <dbReference type="NCBI Taxonomy" id="3113904"/>
    <lineage>
        <taxon>Bacteria</taxon>
        <taxon>Pseudomonadati</taxon>
        <taxon>Pseudomonadota</taxon>
        <taxon>Alphaproteobacteria</taxon>
        <taxon>Sphingomonadales</taxon>
        <taxon>Erythrobacteraceae</taxon>
        <taxon>Altererythrobacter</taxon>
    </lineage>
</organism>
<name>A0ABU7GEN8_9SPHN</name>
<dbReference type="Proteomes" id="UP001343492">
    <property type="component" value="Unassembled WGS sequence"/>
</dbReference>
<proteinExistence type="predicted"/>
<protein>
    <recommendedName>
        <fullName evidence="4">Stability/partitioning determinant</fullName>
    </recommendedName>
</protein>
<dbReference type="InterPro" id="IPR010985">
    <property type="entry name" value="Ribbon_hlx_hlx"/>
</dbReference>
<evidence type="ECO:0008006" key="4">
    <source>
        <dbReference type="Google" id="ProtNLM"/>
    </source>
</evidence>
<keyword evidence="3" id="KW-1185">Reference proteome</keyword>
<gene>
    <name evidence="2" type="ORF">VRS74_07200</name>
</gene>
<dbReference type="EMBL" id="JAZDQV010000005">
    <property type="protein sequence ID" value="MEE1877469.1"/>
    <property type="molecule type" value="Genomic_DNA"/>
</dbReference>